<dbReference type="AlphaFoldDB" id="A0A7S4RPE3"/>
<dbReference type="EMBL" id="HBNS01028273">
    <property type="protein sequence ID" value="CAE4621203.1"/>
    <property type="molecule type" value="Transcribed_RNA"/>
</dbReference>
<feature type="compositionally biased region" description="Basic and acidic residues" evidence="1">
    <location>
        <begin position="92"/>
        <end position="103"/>
    </location>
</feature>
<gene>
    <name evidence="3" type="ORF">DBRI00130_LOCUS22246</name>
</gene>
<evidence type="ECO:0000256" key="1">
    <source>
        <dbReference type="SAM" id="MobiDB-lite"/>
    </source>
</evidence>
<protein>
    <recommendedName>
        <fullName evidence="4">SEA domain-containing protein</fullName>
    </recommendedName>
</protein>
<sequence>MVALSKSITISILLVLSQIVENVASTPSVSTDVNPRRTKERYETEQKYQKNRYSRRNRRTLKRKLAEPEDSYGEKGGKRGGKKSTYSDCIEDFEKKGGKKGQDDCTPIASSMPSSQPSSMPSAMPSSMPIIAKTEPEPFPTQSPTVNECGFIGANDETEVFFNIDMTIENLTIAGGIPDLNNDTQRNLLEDALQVFYNALIDCSCEENDINITDVFTIEVTGEMSRRNLFRRRSVRTSQSIRGSCGRGCPSRSFFSSSVNGRSRRFLQRSLVSDFCEDPIQLFVETLSATSIITTGFSDFDAQNVTFGQTLFVNVPSVSPTKAPVKPPVTNTDSFFFIPGM</sequence>
<feature type="signal peptide" evidence="2">
    <location>
        <begin position="1"/>
        <end position="25"/>
    </location>
</feature>
<name>A0A7S4RPE3_9STRA</name>
<reference evidence="3" key="1">
    <citation type="submission" date="2021-01" db="EMBL/GenBank/DDBJ databases">
        <authorList>
            <person name="Corre E."/>
            <person name="Pelletier E."/>
            <person name="Niang G."/>
            <person name="Scheremetjew M."/>
            <person name="Finn R."/>
            <person name="Kale V."/>
            <person name="Holt S."/>
            <person name="Cochrane G."/>
            <person name="Meng A."/>
            <person name="Brown T."/>
            <person name="Cohen L."/>
        </authorList>
    </citation>
    <scope>NUCLEOTIDE SEQUENCE</scope>
    <source>
        <strain evidence="3">GSO104</strain>
    </source>
</reference>
<evidence type="ECO:0008006" key="4">
    <source>
        <dbReference type="Google" id="ProtNLM"/>
    </source>
</evidence>
<feature type="compositionally biased region" description="Basic residues" evidence="1">
    <location>
        <begin position="49"/>
        <end position="63"/>
    </location>
</feature>
<feature type="chain" id="PRO_5030589574" description="SEA domain-containing protein" evidence="2">
    <location>
        <begin position="26"/>
        <end position="341"/>
    </location>
</feature>
<feature type="region of interest" description="Disordered" evidence="1">
    <location>
        <begin position="26"/>
        <end position="125"/>
    </location>
</feature>
<evidence type="ECO:0000256" key="2">
    <source>
        <dbReference type="SAM" id="SignalP"/>
    </source>
</evidence>
<feature type="compositionally biased region" description="Basic and acidic residues" evidence="1">
    <location>
        <begin position="64"/>
        <end position="77"/>
    </location>
</feature>
<accession>A0A7S4RPE3</accession>
<organism evidence="3">
    <name type="scientific">Ditylum brightwellii</name>
    <dbReference type="NCBI Taxonomy" id="49249"/>
    <lineage>
        <taxon>Eukaryota</taxon>
        <taxon>Sar</taxon>
        <taxon>Stramenopiles</taxon>
        <taxon>Ochrophyta</taxon>
        <taxon>Bacillariophyta</taxon>
        <taxon>Mediophyceae</taxon>
        <taxon>Lithodesmiophycidae</taxon>
        <taxon>Lithodesmiales</taxon>
        <taxon>Lithodesmiaceae</taxon>
        <taxon>Ditylum</taxon>
    </lineage>
</organism>
<feature type="compositionally biased region" description="Basic and acidic residues" evidence="1">
    <location>
        <begin position="34"/>
        <end position="48"/>
    </location>
</feature>
<feature type="compositionally biased region" description="Low complexity" evidence="1">
    <location>
        <begin position="107"/>
        <end position="125"/>
    </location>
</feature>
<proteinExistence type="predicted"/>
<evidence type="ECO:0000313" key="3">
    <source>
        <dbReference type="EMBL" id="CAE4621203.1"/>
    </source>
</evidence>
<keyword evidence="2" id="KW-0732">Signal</keyword>